<dbReference type="InterPro" id="IPR012349">
    <property type="entry name" value="Split_barrel_FMN-bd"/>
</dbReference>
<evidence type="ECO:0000313" key="3">
    <source>
        <dbReference type="EMBL" id="MCP2166821.1"/>
    </source>
</evidence>
<dbReference type="GO" id="GO:0070967">
    <property type="term" value="F:coenzyme F420 binding"/>
    <property type="evidence" value="ECO:0007669"/>
    <property type="project" value="TreeGrafter"/>
</dbReference>
<proteinExistence type="predicted"/>
<evidence type="ECO:0000256" key="1">
    <source>
        <dbReference type="ARBA" id="ARBA00023002"/>
    </source>
</evidence>
<feature type="domain" description="Pyridoxamine 5'-phosphate oxidase N-terminal" evidence="2">
    <location>
        <begin position="17"/>
        <end position="137"/>
    </location>
</feature>
<reference evidence="3" key="1">
    <citation type="submission" date="2022-06" db="EMBL/GenBank/DDBJ databases">
        <title>Genomic Encyclopedia of Archaeal and Bacterial Type Strains, Phase II (KMG-II): from individual species to whole genera.</title>
        <authorList>
            <person name="Goeker M."/>
        </authorList>
    </citation>
    <scope>NUCLEOTIDE SEQUENCE</scope>
    <source>
        <strain evidence="3">DSM 43935</strain>
    </source>
</reference>
<name>A0AAE3KFY4_9PSEU</name>
<organism evidence="3 4">
    <name type="scientific">Goodfellowiella coeruleoviolacea</name>
    <dbReference type="NCBI Taxonomy" id="334858"/>
    <lineage>
        <taxon>Bacteria</taxon>
        <taxon>Bacillati</taxon>
        <taxon>Actinomycetota</taxon>
        <taxon>Actinomycetes</taxon>
        <taxon>Pseudonocardiales</taxon>
        <taxon>Pseudonocardiaceae</taxon>
        <taxon>Goodfellowiella</taxon>
    </lineage>
</organism>
<dbReference type="Proteomes" id="UP001206128">
    <property type="component" value="Unassembled WGS sequence"/>
</dbReference>
<keyword evidence="1" id="KW-0560">Oxidoreductase</keyword>
<dbReference type="PANTHER" id="PTHR35176">
    <property type="entry name" value="HEME OXYGENASE HI_0854-RELATED"/>
    <property type="match status" value="1"/>
</dbReference>
<dbReference type="RefSeq" id="WP_253773066.1">
    <property type="nucleotide sequence ID" value="NZ_JAMTCK010000008.1"/>
</dbReference>
<dbReference type="AlphaFoldDB" id="A0AAE3KFY4"/>
<dbReference type="InterPro" id="IPR011576">
    <property type="entry name" value="Pyridox_Oxase_N"/>
</dbReference>
<dbReference type="SUPFAM" id="SSF50475">
    <property type="entry name" value="FMN-binding split barrel"/>
    <property type="match status" value="1"/>
</dbReference>
<keyword evidence="4" id="KW-1185">Reference proteome</keyword>
<accession>A0AAE3KFY4</accession>
<evidence type="ECO:0000313" key="4">
    <source>
        <dbReference type="Proteomes" id="UP001206128"/>
    </source>
</evidence>
<dbReference type="Pfam" id="PF01243">
    <property type="entry name" value="PNPOx_N"/>
    <property type="match status" value="1"/>
</dbReference>
<dbReference type="PANTHER" id="PTHR35176:SF6">
    <property type="entry name" value="HEME OXYGENASE HI_0854-RELATED"/>
    <property type="match status" value="1"/>
</dbReference>
<sequence>MAKWSAVAESAPEFAARVRKAFEAHTYKILATLRADGSPRLSGIEADFVGDDLWFGSMPRAMKARDLLRDPRFALHSTPAIDLGDGPEASPGDAKVSGSAIEVADRAEIVPLLTARGASPDAFPDSHFFRLDIDEVVLTSIDGSTMIIEVWRPGQGVRRHTRT</sequence>
<protein>
    <submittedName>
        <fullName evidence="3">Pyridoxamine 5'-phosphate oxidase</fullName>
    </submittedName>
</protein>
<gene>
    <name evidence="3" type="ORF">LX83_003693</name>
</gene>
<dbReference type="InterPro" id="IPR052019">
    <property type="entry name" value="F420H2_bilvrd_red/Heme_oxyg"/>
</dbReference>
<dbReference type="EMBL" id="JAMTCK010000008">
    <property type="protein sequence ID" value="MCP2166821.1"/>
    <property type="molecule type" value="Genomic_DNA"/>
</dbReference>
<dbReference type="GO" id="GO:0016627">
    <property type="term" value="F:oxidoreductase activity, acting on the CH-CH group of donors"/>
    <property type="evidence" value="ECO:0007669"/>
    <property type="project" value="TreeGrafter"/>
</dbReference>
<dbReference type="GO" id="GO:0005829">
    <property type="term" value="C:cytosol"/>
    <property type="evidence" value="ECO:0007669"/>
    <property type="project" value="TreeGrafter"/>
</dbReference>
<comment type="caution">
    <text evidence="3">The sequence shown here is derived from an EMBL/GenBank/DDBJ whole genome shotgun (WGS) entry which is preliminary data.</text>
</comment>
<evidence type="ECO:0000259" key="2">
    <source>
        <dbReference type="Pfam" id="PF01243"/>
    </source>
</evidence>
<dbReference type="Gene3D" id="2.30.110.10">
    <property type="entry name" value="Electron Transport, Fmn-binding Protein, Chain A"/>
    <property type="match status" value="1"/>
</dbReference>